<dbReference type="GO" id="GO:0020037">
    <property type="term" value="F:heme binding"/>
    <property type="evidence" value="ECO:0007669"/>
    <property type="project" value="InterPro"/>
</dbReference>
<keyword evidence="2 7" id="KW-0575">Peroxidase</keyword>
<evidence type="ECO:0000256" key="3">
    <source>
        <dbReference type="ARBA" id="ARBA00022723"/>
    </source>
</evidence>
<evidence type="ECO:0000256" key="2">
    <source>
        <dbReference type="ARBA" id="ARBA00022559"/>
    </source>
</evidence>
<evidence type="ECO:0000259" key="6">
    <source>
        <dbReference type="Pfam" id="PF20628"/>
    </source>
</evidence>
<proteinExistence type="predicted"/>
<evidence type="ECO:0000256" key="5">
    <source>
        <dbReference type="ARBA" id="ARBA00023004"/>
    </source>
</evidence>
<dbReference type="NCBIfam" id="TIGR01413">
    <property type="entry name" value="Dyp_perox_fam"/>
    <property type="match status" value="1"/>
</dbReference>
<dbReference type="PANTHER" id="PTHR30521:SF0">
    <property type="entry name" value="DYP-TYPE PEROXIDASE FAMILY PROTEIN"/>
    <property type="match status" value="1"/>
</dbReference>
<dbReference type="AlphaFoldDB" id="A0A7W7ZBE3"/>
<reference evidence="7 8" key="1">
    <citation type="submission" date="2020-08" db="EMBL/GenBank/DDBJ databases">
        <title>Genomic Encyclopedia of Type Strains, Phase IV (KMG-V): Genome sequencing to study the core and pangenomes of soil and plant-associated prokaryotes.</title>
        <authorList>
            <person name="Whitman W."/>
        </authorList>
    </citation>
    <scope>NUCLEOTIDE SEQUENCE [LARGE SCALE GENOMIC DNA]</scope>
    <source>
        <strain evidence="7 8">M8UP14</strain>
    </source>
</reference>
<accession>A0A7W7ZBE3</accession>
<keyword evidence="8" id="KW-1185">Reference proteome</keyword>
<dbReference type="PROSITE" id="PS51404">
    <property type="entry name" value="DYP_PEROXIDASE"/>
    <property type="match status" value="1"/>
</dbReference>
<sequence>MFTPQAGIFALGTSAHAYLEFDILDAARRKEFASTISSIREPRTTTGGVNFVIGFRPELWRALAPNDIPAGVEGFNQPVRGVEDFVMPATQHDALVWLSGSAYDVLFDMARSVVHDMQGLASLADETSSWPYRHDRDLTGFIDGSENPTLLDAPEEALVPEATPGAAGSVLLLQKWKHKTTQWEALPVDQQEQIMGRNKPDSIELENKPEDSHVARTDQDEFGHIFRRNMPYGNVEDHGTVFVGFSAEQQRLSKMLDSMAGLVNGTRDALTRYTQPLTGSYYFVPSVESLRSFRQEEL</sequence>
<keyword evidence="4" id="KW-0560">Oxidoreductase</keyword>
<comment type="caution">
    <text evidence="7">The sequence shown here is derived from an EMBL/GenBank/DDBJ whole genome shotgun (WGS) entry which is preliminary data.</text>
</comment>
<dbReference type="Pfam" id="PF20628">
    <property type="entry name" value="Dyp_perox_C"/>
    <property type="match status" value="1"/>
</dbReference>
<evidence type="ECO:0000256" key="1">
    <source>
        <dbReference type="ARBA" id="ARBA00001970"/>
    </source>
</evidence>
<evidence type="ECO:0000256" key="4">
    <source>
        <dbReference type="ARBA" id="ARBA00023002"/>
    </source>
</evidence>
<dbReference type="GO" id="GO:0004601">
    <property type="term" value="F:peroxidase activity"/>
    <property type="evidence" value="ECO:0007669"/>
    <property type="project" value="UniProtKB-KW"/>
</dbReference>
<organism evidence="7 8">
    <name type="scientific">Granulicella aggregans</name>
    <dbReference type="NCBI Taxonomy" id="474949"/>
    <lineage>
        <taxon>Bacteria</taxon>
        <taxon>Pseudomonadati</taxon>
        <taxon>Acidobacteriota</taxon>
        <taxon>Terriglobia</taxon>
        <taxon>Terriglobales</taxon>
        <taxon>Acidobacteriaceae</taxon>
        <taxon>Granulicella</taxon>
    </lineage>
</organism>
<protein>
    <submittedName>
        <fullName evidence="7">Putative iron-dependent peroxidase</fullName>
    </submittedName>
</protein>
<keyword evidence="3" id="KW-0479">Metal-binding</keyword>
<dbReference type="EMBL" id="JACHIP010000002">
    <property type="protein sequence ID" value="MBB5056667.1"/>
    <property type="molecule type" value="Genomic_DNA"/>
</dbReference>
<gene>
    <name evidence="7" type="ORF">HDF16_001352</name>
</gene>
<dbReference type="Proteomes" id="UP000540989">
    <property type="component" value="Unassembled WGS sequence"/>
</dbReference>
<evidence type="ECO:0000313" key="7">
    <source>
        <dbReference type="EMBL" id="MBB5056667.1"/>
    </source>
</evidence>
<keyword evidence="5" id="KW-0408">Iron</keyword>
<dbReference type="InterPro" id="IPR048328">
    <property type="entry name" value="Dyp_perox_C"/>
</dbReference>
<dbReference type="InterPro" id="IPR006314">
    <property type="entry name" value="Dyp_peroxidase"/>
</dbReference>
<dbReference type="InterPro" id="IPR011008">
    <property type="entry name" value="Dimeric_a/b-barrel"/>
</dbReference>
<comment type="cofactor">
    <cofactor evidence="1">
        <name>heme b</name>
        <dbReference type="ChEBI" id="CHEBI:60344"/>
    </cofactor>
</comment>
<name>A0A7W7ZBE3_9BACT</name>
<evidence type="ECO:0000313" key="8">
    <source>
        <dbReference type="Proteomes" id="UP000540989"/>
    </source>
</evidence>
<dbReference type="GO" id="GO:0046872">
    <property type="term" value="F:metal ion binding"/>
    <property type="evidence" value="ECO:0007669"/>
    <property type="project" value="UniProtKB-KW"/>
</dbReference>
<dbReference type="RefSeq" id="WP_184214757.1">
    <property type="nucleotide sequence ID" value="NZ_JACHIP010000002.1"/>
</dbReference>
<feature type="domain" description="Dyp-type peroxidase C-terminal" evidence="6">
    <location>
        <begin position="135"/>
        <end position="288"/>
    </location>
</feature>
<dbReference type="GO" id="GO:0005829">
    <property type="term" value="C:cytosol"/>
    <property type="evidence" value="ECO:0007669"/>
    <property type="project" value="TreeGrafter"/>
</dbReference>
<dbReference type="SUPFAM" id="SSF54909">
    <property type="entry name" value="Dimeric alpha+beta barrel"/>
    <property type="match status" value="1"/>
</dbReference>
<dbReference type="PANTHER" id="PTHR30521">
    <property type="entry name" value="DEFERROCHELATASE/PEROXIDASE"/>
    <property type="match status" value="1"/>
</dbReference>